<evidence type="ECO:0000259" key="1">
    <source>
        <dbReference type="Pfam" id="PF04606"/>
    </source>
</evidence>
<dbReference type="EMBL" id="DACSWI010000006">
    <property type="protein sequence ID" value="HAT3809361.1"/>
    <property type="molecule type" value="Genomic_DNA"/>
</dbReference>
<dbReference type="InterPro" id="IPR007684">
    <property type="entry name" value="Znf_Ogr/Delta"/>
</dbReference>
<dbReference type="AlphaFoldDB" id="A0AAN5MG45"/>
<comment type="caution">
    <text evidence="2">The sequence shown here is derived from an EMBL/GenBank/DDBJ whole genome shotgun (WGS) entry which is preliminary data.</text>
</comment>
<reference evidence="2" key="2">
    <citation type="submission" date="2020-10" db="EMBL/GenBank/DDBJ databases">
        <authorList>
            <consortium name="NCBI Pathogen Detection Project"/>
        </authorList>
    </citation>
    <scope>NUCLEOTIDE SEQUENCE</scope>
    <source>
        <strain evidence="2">Morganella morganii ARLG-3209</strain>
    </source>
</reference>
<feature type="domain" description="Zinc finger Ogr/Delta-type" evidence="1">
    <location>
        <begin position="26"/>
        <end position="71"/>
    </location>
</feature>
<dbReference type="Pfam" id="PF04606">
    <property type="entry name" value="Ogr_Delta"/>
    <property type="match status" value="1"/>
</dbReference>
<reference evidence="2" key="1">
    <citation type="journal article" date="2018" name="Genome Biol.">
        <title>SKESA: strategic k-mer extension for scrupulous assemblies.</title>
        <authorList>
            <person name="Souvorov A."/>
            <person name="Agarwala R."/>
            <person name="Lipman D.J."/>
        </authorList>
    </citation>
    <scope>NUCLEOTIDE SEQUENCE</scope>
    <source>
        <strain evidence="2">Morganella morganii ARLG-3209</strain>
    </source>
</reference>
<evidence type="ECO:0000313" key="2">
    <source>
        <dbReference type="EMBL" id="HAT3809361.1"/>
    </source>
</evidence>
<name>A0AAN5MG45_MORMO</name>
<gene>
    <name evidence="2" type="ORF">I8608_002220</name>
</gene>
<sequence length="106" mass="12052">MRQNKVKLRELTALWKNNMRKMKVFCPVCEAAAVIRKSNRKHRELADLYCACSDVECGHTFVLQLTFSHTLSPSAKDKEHLLEKALTGLNSEHRQMALNLINASVA</sequence>
<dbReference type="Proteomes" id="UP000865968">
    <property type="component" value="Unassembled WGS sequence"/>
</dbReference>
<proteinExistence type="predicted"/>
<protein>
    <submittedName>
        <fullName evidence="2">Ogr/Delta-like zinc finger family protein</fullName>
    </submittedName>
</protein>
<organism evidence="2 3">
    <name type="scientific">Morganella morganii</name>
    <name type="common">Proteus morganii</name>
    <dbReference type="NCBI Taxonomy" id="582"/>
    <lineage>
        <taxon>Bacteria</taxon>
        <taxon>Pseudomonadati</taxon>
        <taxon>Pseudomonadota</taxon>
        <taxon>Gammaproteobacteria</taxon>
        <taxon>Enterobacterales</taxon>
        <taxon>Morganellaceae</taxon>
        <taxon>Morganella</taxon>
    </lineage>
</organism>
<dbReference type="RefSeq" id="WP_048822721.1">
    <property type="nucleotide sequence ID" value="NZ_CP137459.1"/>
</dbReference>
<accession>A0AAN5MG45</accession>
<evidence type="ECO:0000313" key="3">
    <source>
        <dbReference type="Proteomes" id="UP000865968"/>
    </source>
</evidence>